<name>A0A068SA27_9FUNG</name>
<reference evidence="2" key="1">
    <citation type="submission" date="2013-08" db="EMBL/GenBank/DDBJ databases">
        <title>Gene expansion shapes genome architecture in the human pathogen Lichtheimia corymbifera: an evolutionary genomics analysis in the ancient terrestrial Mucorales (Mucoromycotina).</title>
        <authorList>
            <person name="Schwartze V.U."/>
            <person name="Winter S."/>
            <person name="Shelest E."/>
            <person name="Marcet-Houben M."/>
            <person name="Horn F."/>
            <person name="Wehner S."/>
            <person name="Hoffmann K."/>
            <person name="Riege K."/>
            <person name="Sammeth M."/>
            <person name="Nowrousian M."/>
            <person name="Valiante V."/>
            <person name="Linde J."/>
            <person name="Jacobsen I.D."/>
            <person name="Marz M."/>
            <person name="Brakhage A.A."/>
            <person name="Gabaldon T."/>
            <person name="Bocker S."/>
            <person name="Voigt K."/>
        </authorList>
    </citation>
    <scope>NUCLEOTIDE SEQUENCE [LARGE SCALE GENOMIC DNA]</scope>
    <source>
        <strain evidence="2">FSU 9682</strain>
    </source>
</reference>
<feature type="signal peptide" evidence="1">
    <location>
        <begin position="1"/>
        <end position="20"/>
    </location>
</feature>
<gene>
    <name evidence="2" type="ORF">LCOR_09972.1</name>
</gene>
<evidence type="ECO:0000313" key="2">
    <source>
        <dbReference type="EMBL" id="CDH59144.1"/>
    </source>
</evidence>
<keyword evidence="3" id="KW-1185">Reference proteome</keyword>
<sequence length="226" mass="25149">MKFSNIALLTLSFFTLSALAAPVQQEKRGLKSCYKHAKLTQYWIPKEGDKDMTNDGDSVTLSGSKTKKLKTKSGKTIAKVSKTTYDKFQMEGTGLLKSGIMVNLDEGKDKFMEVDRKKDPYGIGSDDDIALDPWVSVASNDLKRGTTLYVKDLDGLKLPDGKKHNGCWYVWMMKAGALMNASLISLCCNSLPIKNLTRSYQKRCLSSKRIARSKIISPTRSKNGLF</sequence>
<dbReference type="Proteomes" id="UP000027586">
    <property type="component" value="Unassembled WGS sequence"/>
</dbReference>
<protein>
    <submittedName>
        <fullName evidence="2">Uncharacterized protein</fullName>
    </submittedName>
</protein>
<evidence type="ECO:0000313" key="3">
    <source>
        <dbReference type="Proteomes" id="UP000027586"/>
    </source>
</evidence>
<accession>A0A068SA27</accession>
<evidence type="ECO:0000256" key="1">
    <source>
        <dbReference type="SAM" id="SignalP"/>
    </source>
</evidence>
<keyword evidence="1" id="KW-0732">Signal</keyword>
<dbReference type="OrthoDB" id="5985073at2759"/>
<organism evidence="2 3">
    <name type="scientific">Lichtheimia corymbifera JMRC:FSU:9682</name>
    <dbReference type="NCBI Taxonomy" id="1263082"/>
    <lineage>
        <taxon>Eukaryota</taxon>
        <taxon>Fungi</taxon>
        <taxon>Fungi incertae sedis</taxon>
        <taxon>Mucoromycota</taxon>
        <taxon>Mucoromycotina</taxon>
        <taxon>Mucoromycetes</taxon>
        <taxon>Mucorales</taxon>
        <taxon>Lichtheimiaceae</taxon>
        <taxon>Lichtheimia</taxon>
    </lineage>
</organism>
<feature type="chain" id="PRO_5001655667" evidence="1">
    <location>
        <begin position="21"/>
        <end position="226"/>
    </location>
</feature>
<comment type="caution">
    <text evidence="2">The sequence shown here is derived from an EMBL/GenBank/DDBJ whole genome shotgun (WGS) entry which is preliminary data.</text>
</comment>
<dbReference type="EMBL" id="CBTN010000065">
    <property type="protein sequence ID" value="CDH59144.1"/>
    <property type="molecule type" value="Genomic_DNA"/>
</dbReference>
<dbReference type="AlphaFoldDB" id="A0A068SA27"/>
<dbReference type="VEuPathDB" id="FungiDB:LCOR_09972.1"/>
<proteinExistence type="predicted"/>